<dbReference type="CDD" id="cd07813">
    <property type="entry name" value="COQ10p_like"/>
    <property type="match status" value="1"/>
</dbReference>
<accession>A0A3D9XTF2</accession>
<dbReference type="Proteomes" id="UP000256794">
    <property type="component" value="Unassembled WGS sequence"/>
</dbReference>
<keyword evidence="5" id="KW-1185">Reference proteome</keyword>
<evidence type="ECO:0000313" key="6">
    <source>
        <dbReference type="Proteomes" id="UP000256941"/>
    </source>
</evidence>
<proteinExistence type="inferred from homology"/>
<comment type="caution">
    <text evidence="3">The sequence shown here is derived from an EMBL/GenBank/DDBJ whole genome shotgun (WGS) entry which is preliminary data.</text>
</comment>
<dbReference type="InterPro" id="IPR044996">
    <property type="entry name" value="COQ10-like"/>
</dbReference>
<dbReference type="Pfam" id="PF03364">
    <property type="entry name" value="Polyketide_cyc"/>
    <property type="match status" value="1"/>
</dbReference>
<dbReference type="AlphaFoldDB" id="A0A3D9XTF2"/>
<accession>A0A3E0BWF9</accession>
<dbReference type="PANTHER" id="PTHR12901:SF10">
    <property type="entry name" value="COENZYME Q-BINDING PROTEIN COQ10, MITOCHONDRIAL"/>
    <property type="match status" value="1"/>
</dbReference>
<name>A0A3D9XTF2_PARVE</name>
<comment type="similarity">
    <text evidence="1">Belongs to the ribosome association toxin RatA family.</text>
</comment>
<dbReference type="EMBL" id="QUMX01000017">
    <property type="protein sequence ID" value="REG46072.1"/>
    <property type="molecule type" value="Genomic_DNA"/>
</dbReference>
<reference evidence="5 6" key="1">
    <citation type="submission" date="2018-08" db="EMBL/GenBank/DDBJ databases">
        <title>Genomic Encyclopedia of Archaeal and Bacterial Type Strains, Phase II (KMG-II): from individual species to whole genera.</title>
        <authorList>
            <person name="Goeker M."/>
        </authorList>
    </citation>
    <scope>NUCLEOTIDE SEQUENCE [LARGE SCALE GENOMIC DNA]</scope>
    <source>
        <strain evidence="3 6">DSM 17099</strain>
        <strain evidence="4 5">DSM 582</strain>
    </source>
</reference>
<evidence type="ECO:0000313" key="4">
    <source>
        <dbReference type="EMBL" id="REG46072.1"/>
    </source>
</evidence>
<evidence type="ECO:0000313" key="5">
    <source>
        <dbReference type="Proteomes" id="UP000256794"/>
    </source>
</evidence>
<dbReference type="PANTHER" id="PTHR12901">
    <property type="entry name" value="SPERM PROTEIN HOMOLOG"/>
    <property type="match status" value="1"/>
</dbReference>
<dbReference type="InterPro" id="IPR023393">
    <property type="entry name" value="START-like_dom_sf"/>
</dbReference>
<protein>
    <submittedName>
        <fullName evidence="3">Coenzyme Q-binding protein COQ10</fullName>
    </submittedName>
</protein>
<organism evidence="3 6">
    <name type="scientific">Paracoccus versutus</name>
    <name type="common">Thiobacillus versutus</name>
    <dbReference type="NCBI Taxonomy" id="34007"/>
    <lineage>
        <taxon>Bacteria</taxon>
        <taxon>Pseudomonadati</taxon>
        <taxon>Pseudomonadota</taxon>
        <taxon>Alphaproteobacteria</taxon>
        <taxon>Rhodobacterales</taxon>
        <taxon>Paracoccaceae</taxon>
        <taxon>Paracoccus</taxon>
    </lineage>
</organism>
<evidence type="ECO:0000313" key="3">
    <source>
        <dbReference type="EMBL" id="REF72981.1"/>
    </source>
</evidence>
<sequence length="156" mass="17923">MRRDDLLPQHSDSRILPYSADQMYALVADIERYPEFLPWNTAARIRARRPGASGSEVVEADLVISFKVFRERFGSRVTLWPETKRIDTEYLDGPFKYLRSGWSFADLPEGGCKVEFFVDFEFRNAILGKVIGVVFGEAMMRIVRAFEDRAKALYGA</sequence>
<evidence type="ECO:0000256" key="1">
    <source>
        <dbReference type="ARBA" id="ARBA00008918"/>
    </source>
</evidence>
<dbReference type="GO" id="GO:0048039">
    <property type="term" value="F:ubiquinone binding"/>
    <property type="evidence" value="ECO:0007669"/>
    <property type="project" value="InterPro"/>
</dbReference>
<dbReference type="GO" id="GO:0045333">
    <property type="term" value="P:cellular respiration"/>
    <property type="evidence" value="ECO:0007669"/>
    <property type="project" value="InterPro"/>
</dbReference>
<evidence type="ECO:0000259" key="2">
    <source>
        <dbReference type="Pfam" id="PF03364"/>
    </source>
</evidence>
<feature type="domain" description="Coenzyme Q-binding protein COQ10 START" evidence="2">
    <location>
        <begin position="16"/>
        <end position="147"/>
    </location>
</feature>
<dbReference type="Proteomes" id="UP000256941">
    <property type="component" value="Unassembled WGS sequence"/>
</dbReference>
<dbReference type="Gene3D" id="3.30.530.20">
    <property type="match status" value="1"/>
</dbReference>
<dbReference type="InterPro" id="IPR005031">
    <property type="entry name" value="COQ10_START"/>
</dbReference>
<dbReference type="SUPFAM" id="SSF55961">
    <property type="entry name" value="Bet v1-like"/>
    <property type="match status" value="1"/>
</dbReference>
<dbReference type="EMBL" id="QTUJ01000001">
    <property type="protein sequence ID" value="REF72981.1"/>
    <property type="molecule type" value="Genomic_DNA"/>
</dbReference>
<gene>
    <name evidence="4" type="ORF">ATH84_101793</name>
    <name evidence="3" type="ORF">BDD41_1483</name>
</gene>